<evidence type="ECO:0000313" key="1">
    <source>
        <dbReference type="EMBL" id="MSR90641.1"/>
    </source>
</evidence>
<keyword evidence="2" id="KW-1185">Reference proteome</keyword>
<name>A0A7X2MX01_9CLOT</name>
<gene>
    <name evidence="1" type="ORF">FYJ33_04225</name>
</gene>
<dbReference type="RefSeq" id="WP_154530521.1">
    <property type="nucleotide sequence ID" value="NZ_JAQXTV010000149.1"/>
</dbReference>
<protein>
    <submittedName>
        <fullName evidence="1">Uncharacterized protein</fullName>
    </submittedName>
</protein>
<comment type="caution">
    <text evidence="1">The sequence shown here is derived from an EMBL/GenBank/DDBJ whole genome shotgun (WGS) entry which is preliminary data.</text>
</comment>
<organism evidence="1 2">
    <name type="scientific">Inconstantimicrobium porci</name>
    <dbReference type="NCBI Taxonomy" id="2652291"/>
    <lineage>
        <taxon>Bacteria</taxon>
        <taxon>Bacillati</taxon>
        <taxon>Bacillota</taxon>
        <taxon>Clostridia</taxon>
        <taxon>Eubacteriales</taxon>
        <taxon>Clostridiaceae</taxon>
        <taxon>Inconstantimicrobium</taxon>
    </lineage>
</organism>
<reference evidence="1 2" key="1">
    <citation type="submission" date="2019-08" db="EMBL/GenBank/DDBJ databases">
        <title>In-depth cultivation of the pig gut microbiome towards novel bacterial diversity and tailored functional studies.</title>
        <authorList>
            <person name="Wylensek D."/>
            <person name="Hitch T.C.A."/>
            <person name="Clavel T."/>
        </authorList>
    </citation>
    <scope>NUCLEOTIDE SEQUENCE [LARGE SCALE GENOMIC DNA]</scope>
    <source>
        <strain evidence="1 2">WCA-383-APC-5B</strain>
    </source>
</reference>
<dbReference type="Proteomes" id="UP000460287">
    <property type="component" value="Unassembled WGS sequence"/>
</dbReference>
<proteinExistence type="predicted"/>
<evidence type="ECO:0000313" key="2">
    <source>
        <dbReference type="Proteomes" id="UP000460287"/>
    </source>
</evidence>
<accession>A0A7X2MX01</accession>
<dbReference type="AlphaFoldDB" id="A0A7X2MX01"/>
<sequence length="64" mass="7569">MEIQVFVKGKKEPIIYKGDRIDVLDLELQGNNYKQIRCFKKGFSKSELIQSDIILRIKENLKQK</sequence>
<dbReference type="EMBL" id="VULX01000003">
    <property type="protein sequence ID" value="MSR90641.1"/>
    <property type="molecule type" value="Genomic_DNA"/>
</dbReference>